<reference evidence="2" key="1">
    <citation type="submission" date="2023-07" db="EMBL/GenBank/DDBJ databases">
        <title>Ureibacillus sp. isolated from freshwater well.</title>
        <authorList>
            <person name="Kirdat K."/>
            <person name="Bhatt A."/>
            <person name="Teware R."/>
            <person name="Bhavsar Y."/>
            <person name="Yadav A."/>
        </authorList>
    </citation>
    <scope>NUCLEOTIDE SEQUENCE</scope>
    <source>
        <strain evidence="2">BA0131</strain>
    </source>
</reference>
<organism evidence="2 3">
    <name type="scientific">Ureibacillus aquaedulcis</name>
    <dbReference type="NCBI Taxonomy" id="3058421"/>
    <lineage>
        <taxon>Bacteria</taxon>
        <taxon>Bacillati</taxon>
        <taxon>Bacillota</taxon>
        <taxon>Bacilli</taxon>
        <taxon>Bacillales</taxon>
        <taxon>Caryophanaceae</taxon>
        <taxon>Ureibacillus</taxon>
    </lineage>
</organism>
<gene>
    <name evidence="2" type="ORF">QYB95_08615</name>
</gene>
<dbReference type="Gene3D" id="1.10.30.50">
    <property type="match status" value="1"/>
</dbReference>
<dbReference type="SMART" id="SM00507">
    <property type="entry name" value="HNHc"/>
    <property type="match status" value="1"/>
</dbReference>
<keyword evidence="2" id="KW-0378">Hydrolase</keyword>
<accession>A0ABT8GQ93</accession>
<feature type="domain" description="HNH nuclease" evidence="1">
    <location>
        <begin position="18"/>
        <end position="73"/>
    </location>
</feature>
<dbReference type="Pfam" id="PF01844">
    <property type="entry name" value="HNH"/>
    <property type="match status" value="1"/>
</dbReference>
<keyword evidence="3" id="KW-1185">Reference proteome</keyword>
<evidence type="ECO:0000313" key="2">
    <source>
        <dbReference type="EMBL" id="MDN4493595.1"/>
    </source>
</evidence>
<dbReference type="CDD" id="cd00085">
    <property type="entry name" value="HNHc"/>
    <property type="match status" value="1"/>
</dbReference>
<sequence>MEIMTSYQLAKIRKHLLETEGYYCKACGCEVLDNYGVGRYLPNKAHADHIIALADGGSHDISNIQILCRECNLRKGKMPDEKFKALIKAEQEYVKQYQHEIEKRRQQYKEKCSCCNEAVPRVFTNNLCRICYQRECQRRSYHKQKKKRLSQ</sequence>
<dbReference type="InterPro" id="IPR002711">
    <property type="entry name" value="HNH"/>
</dbReference>
<protein>
    <submittedName>
        <fullName evidence="2">HNH endonuclease signature motif containing protein</fullName>
    </submittedName>
</protein>
<comment type="caution">
    <text evidence="2">The sequence shown here is derived from an EMBL/GenBank/DDBJ whole genome shotgun (WGS) entry which is preliminary data.</text>
</comment>
<keyword evidence="2" id="KW-0540">Nuclease</keyword>
<name>A0ABT8GQ93_9BACL</name>
<proteinExistence type="predicted"/>
<dbReference type="InterPro" id="IPR003615">
    <property type="entry name" value="HNH_nuc"/>
</dbReference>
<dbReference type="EMBL" id="JAUHTQ010000005">
    <property type="protein sequence ID" value="MDN4493595.1"/>
    <property type="molecule type" value="Genomic_DNA"/>
</dbReference>
<dbReference type="Proteomes" id="UP001172743">
    <property type="component" value="Unassembled WGS sequence"/>
</dbReference>
<dbReference type="GO" id="GO:0004519">
    <property type="term" value="F:endonuclease activity"/>
    <property type="evidence" value="ECO:0007669"/>
    <property type="project" value="UniProtKB-KW"/>
</dbReference>
<evidence type="ECO:0000313" key="3">
    <source>
        <dbReference type="Proteomes" id="UP001172743"/>
    </source>
</evidence>
<dbReference type="RefSeq" id="WP_301137938.1">
    <property type="nucleotide sequence ID" value="NZ_JAUHTQ010000005.1"/>
</dbReference>
<keyword evidence="2" id="KW-0255">Endonuclease</keyword>
<evidence type="ECO:0000259" key="1">
    <source>
        <dbReference type="SMART" id="SM00507"/>
    </source>
</evidence>